<keyword evidence="3" id="KW-1185">Reference proteome</keyword>
<sequence>MTILWINLALVFIFSILSRLFAKPAYLDNGINTNYPKPNKLLVFLVMATLVIVSGLQTNIGDTPLYAHSFKTQEFNWEKVKEGKDIGFGIYQMILQNFTDKPQYLIFITAMVTNILIIAVFYNYSKFFELSTFVYITGGTHVVSMNGLRQVMAAAICFIAIKYLLKGNFVKYALIILFASTFHFSALILLPMYFLTRVKAWSKFTIFSLVVSILIVIGFEQFTSILFSAIEDTQYSEYSSFDEGGANIIRVVVSSAPLILAYLGRDKLREVFPNVDYIVNMSLFGLIFMIISTQNWIFARVSIYFNLFQLVLISWILVIFARKDQKFIYYCMLIFYFAYYYYETVISLNLYYRSPILENLI</sequence>
<feature type="transmembrane region" description="Helical" evidence="1">
    <location>
        <begin position="247"/>
        <end position="265"/>
    </location>
</feature>
<feature type="transmembrane region" description="Helical" evidence="1">
    <location>
        <begin position="42"/>
        <end position="60"/>
    </location>
</feature>
<dbReference type="EMBL" id="JACXSI010000009">
    <property type="protein sequence ID" value="MBD3107691.1"/>
    <property type="molecule type" value="Genomic_DNA"/>
</dbReference>
<dbReference type="AlphaFoldDB" id="A0A927HAQ5"/>
<reference evidence="2" key="1">
    <citation type="submission" date="2020-09" db="EMBL/GenBank/DDBJ databases">
        <title>Bacillus faecalis sp. nov., a moderately halophilic bacterium isolated from cow faeces.</title>
        <authorList>
            <person name="Jiang L."/>
            <person name="Lee J."/>
        </authorList>
    </citation>
    <scope>NUCLEOTIDE SEQUENCE</scope>
    <source>
        <strain evidence="2">AGMB 02131</strain>
    </source>
</reference>
<keyword evidence="1" id="KW-0472">Membrane</keyword>
<feature type="transmembrane region" description="Helical" evidence="1">
    <location>
        <begin position="6"/>
        <end position="22"/>
    </location>
</feature>
<feature type="transmembrane region" description="Helical" evidence="1">
    <location>
        <begin position="206"/>
        <end position="227"/>
    </location>
</feature>
<name>A0A927HAQ5_9BACI</name>
<comment type="caution">
    <text evidence="2">The sequence shown here is derived from an EMBL/GenBank/DDBJ whole genome shotgun (WGS) entry which is preliminary data.</text>
</comment>
<dbReference type="Proteomes" id="UP000602076">
    <property type="component" value="Unassembled WGS sequence"/>
</dbReference>
<evidence type="ECO:0000256" key="1">
    <source>
        <dbReference type="SAM" id="Phobius"/>
    </source>
</evidence>
<feature type="transmembrane region" description="Helical" evidence="1">
    <location>
        <begin position="327"/>
        <end position="342"/>
    </location>
</feature>
<protein>
    <submittedName>
        <fullName evidence="2">EpsG family protein</fullName>
    </submittedName>
</protein>
<dbReference type="RefSeq" id="WP_190997237.1">
    <property type="nucleotide sequence ID" value="NZ_JACXSI010000009.1"/>
</dbReference>
<organism evidence="2 3">
    <name type="scientific">Peribacillus faecalis</name>
    <dbReference type="NCBI Taxonomy" id="2772559"/>
    <lineage>
        <taxon>Bacteria</taxon>
        <taxon>Bacillati</taxon>
        <taxon>Bacillota</taxon>
        <taxon>Bacilli</taxon>
        <taxon>Bacillales</taxon>
        <taxon>Bacillaceae</taxon>
        <taxon>Peribacillus</taxon>
    </lineage>
</organism>
<feature type="transmembrane region" description="Helical" evidence="1">
    <location>
        <begin position="277"/>
        <end position="297"/>
    </location>
</feature>
<feature type="transmembrane region" description="Helical" evidence="1">
    <location>
        <begin position="104"/>
        <end position="125"/>
    </location>
</feature>
<evidence type="ECO:0000313" key="2">
    <source>
        <dbReference type="EMBL" id="MBD3107691.1"/>
    </source>
</evidence>
<evidence type="ECO:0000313" key="3">
    <source>
        <dbReference type="Proteomes" id="UP000602076"/>
    </source>
</evidence>
<proteinExistence type="predicted"/>
<feature type="transmembrane region" description="Helical" evidence="1">
    <location>
        <begin position="171"/>
        <end position="194"/>
    </location>
</feature>
<keyword evidence="1" id="KW-1133">Transmembrane helix</keyword>
<dbReference type="InterPro" id="IPR049458">
    <property type="entry name" value="EpsG-like"/>
</dbReference>
<gene>
    <name evidence="2" type="ORF">IEO70_04865</name>
</gene>
<accession>A0A927HAQ5</accession>
<keyword evidence="1" id="KW-0812">Transmembrane</keyword>
<feature type="transmembrane region" description="Helical" evidence="1">
    <location>
        <begin position="303"/>
        <end position="320"/>
    </location>
</feature>
<dbReference type="Pfam" id="PF14897">
    <property type="entry name" value="EpsG"/>
    <property type="match status" value="1"/>
</dbReference>